<evidence type="ECO:0000313" key="2">
    <source>
        <dbReference type="Proteomes" id="UP000054485"/>
    </source>
</evidence>
<reference evidence="1 2" key="1">
    <citation type="submission" date="2014-04" db="EMBL/GenBank/DDBJ databases">
        <authorList>
            <consortium name="DOE Joint Genome Institute"/>
            <person name="Kuo A."/>
            <person name="Ruytinx J."/>
            <person name="Rineau F."/>
            <person name="Colpaert J."/>
            <person name="Kohler A."/>
            <person name="Nagy L.G."/>
            <person name="Floudas D."/>
            <person name="Copeland A."/>
            <person name="Barry K.W."/>
            <person name="Cichocki N."/>
            <person name="Veneault-Fourrey C."/>
            <person name="LaButti K."/>
            <person name="Lindquist E.A."/>
            <person name="Lipzen A."/>
            <person name="Lundell T."/>
            <person name="Morin E."/>
            <person name="Murat C."/>
            <person name="Sun H."/>
            <person name="Tunlid A."/>
            <person name="Henrissat B."/>
            <person name="Grigoriev I.V."/>
            <person name="Hibbett D.S."/>
            <person name="Martin F."/>
            <person name="Nordberg H.P."/>
            <person name="Cantor M.N."/>
            <person name="Hua S.X."/>
        </authorList>
    </citation>
    <scope>NUCLEOTIDE SEQUENCE [LARGE SCALE GENOMIC DNA]</scope>
    <source>
        <strain evidence="1 2">UH-Slu-Lm8-n1</strain>
    </source>
</reference>
<dbReference type="EMBL" id="KN835394">
    <property type="protein sequence ID" value="KIK38415.1"/>
    <property type="molecule type" value="Genomic_DNA"/>
</dbReference>
<name>A0A0C9ZLP2_9AGAM</name>
<dbReference type="HOGENOM" id="CLU_2528968_0_0_1"/>
<organism evidence="1 2">
    <name type="scientific">Suillus luteus UH-Slu-Lm8-n1</name>
    <dbReference type="NCBI Taxonomy" id="930992"/>
    <lineage>
        <taxon>Eukaryota</taxon>
        <taxon>Fungi</taxon>
        <taxon>Dikarya</taxon>
        <taxon>Basidiomycota</taxon>
        <taxon>Agaricomycotina</taxon>
        <taxon>Agaricomycetes</taxon>
        <taxon>Agaricomycetidae</taxon>
        <taxon>Boletales</taxon>
        <taxon>Suillineae</taxon>
        <taxon>Suillaceae</taxon>
        <taxon>Suillus</taxon>
    </lineage>
</organism>
<sequence length="84" mass="9644">MSHSTHIFSCSNFKELDIFEEEEQAQIQTCGSMMNTNPSIPSLPLCPCTPQPSLTFSIFHEKPQYAESLPMAILYRYESRNMTH</sequence>
<gene>
    <name evidence="1" type="ORF">CY34DRAFT_394315</name>
</gene>
<dbReference type="Proteomes" id="UP000054485">
    <property type="component" value="Unassembled WGS sequence"/>
</dbReference>
<accession>A0A0C9ZLP2</accession>
<proteinExistence type="predicted"/>
<evidence type="ECO:0000313" key="1">
    <source>
        <dbReference type="EMBL" id="KIK38415.1"/>
    </source>
</evidence>
<keyword evidence="2" id="KW-1185">Reference proteome</keyword>
<dbReference type="AlphaFoldDB" id="A0A0C9ZLP2"/>
<reference evidence="2" key="2">
    <citation type="submission" date="2015-01" db="EMBL/GenBank/DDBJ databases">
        <title>Evolutionary Origins and Diversification of the Mycorrhizal Mutualists.</title>
        <authorList>
            <consortium name="DOE Joint Genome Institute"/>
            <consortium name="Mycorrhizal Genomics Consortium"/>
            <person name="Kohler A."/>
            <person name="Kuo A."/>
            <person name="Nagy L.G."/>
            <person name="Floudas D."/>
            <person name="Copeland A."/>
            <person name="Barry K.W."/>
            <person name="Cichocki N."/>
            <person name="Veneault-Fourrey C."/>
            <person name="LaButti K."/>
            <person name="Lindquist E.A."/>
            <person name="Lipzen A."/>
            <person name="Lundell T."/>
            <person name="Morin E."/>
            <person name="Murat C."/>
            <person name="Riley R."/>
            <person name="Ohm R."/>
            <person name="Sun H."/>
            <person name="Tunlid A."/>
            <person name="Henrissat B."/>
            <person name="Grigoriev I.V."/>
            <person name="Hibbett D.S."/>
            <person name="Martin F."/>
        </authorList>
    </citation>
    <scope>NUCLEOTIDE SEQUENCE [LARGE SCALE GENOMIC DNA]</scope>
    <source>
        <strain evidence="2">UH-Slu-Lm8-n1</strain>
    </source>
</reference>
<dbReference type="InParanoid" id="A0A0C9ZLP2"/>
<protein>
    <submittedName>
        <fullName evidence="1">Uncharacterized protein</fullName>
    </submittedName>
</protein>